<keyword evidence="6 13" id="KW-0812">Transmembrane</keyword>
<dbReference type="SFLD" id="SFLDG01168">
    <property type="entry name" value="Ferric_reductase_subgroup_(FRE"/>
    <property type="match status" value="1"/>
</dbReference>
<keyword evidence="10" id="KW-0406">Ion transport</keyword>
<feature type="transmembrane region" description="Helical" evidence="13">
    <location>
        <begin position="55"/>
        <end position="75"/>
    </location>
</feature>
<dbReference type="Gene3D" id="2.40.30.10">
    <property type="entry name" value="Translation factors"/>
    <property type="match status" value="1"/>
</dbReference>
<dbReference type="InterPro" id="IPR013130">
    <property type="entry name" value="Fe3_Rdtase_TM_dom"/>
</dbReference>
<evidence type="ECO:0000256" key="7">
    <source>
        <dbReference type="ARBA" id="ARBA00022982"/>
    </source>
</evidence>
<dbReference type="Pfam" id="PF01794">
    <property type="entry name" value="Ferric_reduct"/>
    <property type="match status" value="1"/>
</dbReference>
<dbReference type="SUPFAM" id="SSF52343">
    <property type="entry name" value="Ferredoxin reductase-like, C-terminal NADP-linked domain"/>
    <property type="match status" value="1"/>
</dbReference>
<keyword evidence="7" id="KW-0249">Electron transport</keyword>
<comment type="caution">
    <text evidence="15">The sequence shown here is derived from an EMBL/GenBank/DDBJ whole genome shotgun (WGS) entry which is preliminary data.</text>
</comment>
<dbReference type="Pfam" id="PF08030">
    <property type="entry name" value="NAD_binding_6"/>
    <property type="match status" value="1"/>
</dbReference>
<evidence type="ECO:0000256" key="6">
    <source>
        <dbReference type="ARBA" id="ARBA00022692"/>
    </source>
</evidence>
<dbReference type="InterPro" id="IPR051410">
    <property type="entry name" value="Ferric/Cupric_Reductase"/>
</dbReference>
<reference evidence="15 16" key="1">
    <citation type="journal article" date="2024" name="Commun. Biol.">
        <title>Comparative genomic analysis of thermophilic fungi reveals convergent evolutionary adaptations and gene losses.</title>
        <authorList>
            <person name="Steindorff A.S."/>
            <person name="Aguilar-Pontes M.V."/>
            <person name="Robinson A.J."/>
            <person name="Andreopoulos B."/>
            <person name="LaButti K."/>
            <person name="Kuo A."/>
            <person name="Mondo S."/>
            <person name="Riley R."/>
            <person name="Otillar R."/>
            <person name="Haridas S."/>
            <person name="Lipzen A."/>
            <person name="Grimwood J."/>
            <person name="Schmutz J."/>
            <person name="Clum A."/>
            <person name="Reid I.D."/>
            <person name="Moisan M.C."/>
            <person name="Butler G."/>
            <person name="Nguyen T.T.M."/>
            <person name="Dewar K."/>
            <person name="Conant G."/>
            <person name="Drula E."/>
            <person name="Henrissat B."/>
            <person name="Hansel C."/>
            <person name="Singer S."/>
            <person name="Hutchinson M.I."/>
            <person name="de Vries R.P."/>
            <person name="Natvig D.O."/>
            <person name="Powell A.J."/>
            <person name="Tsang A."/>
            <person name="Grigoriev I.V."/>
        </authorList>
    </citation>
    <scope>NUCLEOTIDE SEQUENCE [LARGE SCALE GENOMIC DNA]</scope>
    <source>
        <strain evidence="15 16">CBS 494.80</strain>
    </source>
</reference>
<comment type="similarity">
    <text evidence="2">Belongs to the ferric reductase (FRE) family.</text>
</comment>
<keyword evidence="16" id="KW-1185">Reference proteome</keyword>
<evidence type="ECO:0000256" key="1">
    <source>
        <dbReference type="ARBA" id="ARBA00004651"/>
    </source>
</evidence>
<evidence type="ECO:0000313" key="16">
    <source>
        <dbReference type="Proteomes" id="UP001595075"/>
    </source>
</evidence>
<dbReference type="EC" id="1.16.1.9" evidence="3"/>
<dbReference type="SUPFAM" id="SSF63380">
    <property type="entry name" value="Riboflavin synthase domain-like"/>
    <property type="match status" value="1"/>
</dbReference>
<feature type="transmembrane region" description="Helical" evidence="13">
    <location>
        <begin position="160"/>
        <end position="185"/>
    </location>
</feature>
<feature type="domain" description="FAD-binding FR-type" evidence="14">
    <location>
        <begin position="323"/>
        <end position="436"/>
    </location>
</feature>
<feature type="transmembrane region" description="Helical" evidence="13">
    <location>
        <begin position="117"/>
        <end position="140"/>
    </location>
</feature>
<evidence type="ECO:0000256" key="8">
    <source>
        <dbReference type="ARBA" id="ARBA00022989"/>
    </source>
</evidence>
<dbReference type="PANTHER" id="PTHR32361">
    <property type="entry name" value="FERRIC/CUPRIC REDUCTASE TRANSMEMBRANE COMPONENT"/>
    <property type="match status" value="1"/>
</dbReference>
<name>A0ABR4C9A8_9HELO</name>
<dbReference type="PANTHER" id="PTHR32361:SF23">
    <property type="entry name" value="FERRIC-CHELATE REDUCTASE"/>
    <property type="match status" value="1"/>
</dbReference>
<proteinExistence type="inferred from homology"/>
<keyword evidence="5" id="KW-1003">Cell membrane</keyword>
<dbReference type="EMBL" id="JAZHXI010000011">
    <property type="protein sequence ID" value="KAL2066525.1"/>
    <property type="molecule type" value="Genomic_DNA"/>
</dbReference>
<dbReference type="CDD" id="cd06186">
    <property type="entry name" value="NOX_Duox_like_FAD_NADP"/>
    <property type="match status" value="1"/>
</dbReference>
<evidence type="ECO:0000256" key="12">
    <source>
        <dbReference type="ARBA" id="ARBA00048483"/>
    </source>
</evidence>
<evidence type="ECO:0000256" key="10">
    <source>
        <dbReference type="ARBA" id="ARBA00023065"/>
    </source>
</evidence>
<dbReference type="InterPro" id="IPR017927">
    <property type="entry name" value="FAD-bd_FR_type"/>
</dbReference>
<feature type="transmembrane region" description="Helical" evidence="13">
    <location>
        <begin position="267"/>
        <end position="285"/>
    </location>
</feature>
<evidence type="ECO:0000256" key="4">
    <source>
        <dbReference type="ARBA" id="ARBA00022448"/>
    </source>
</evidence>
<organism evidence="15 16">
    <name type="scientific">Oculimacula yallundae</name>
    <dbReference type="NCBI Taxonomy" id="86028"/>
    <lineage>
        <taxon>Eukaryota</taxon>
        <taxon>Fungi</taxon>
        <taxon>Dikarya</taxon>
        <taxon>Ascomycota</taxon>
        <taxon>Pezizomycotina</taxon>
        <taxon>Leotiomycetes</taxon>
        <taxon>Helotiales</taxon>
        <taxon>Ploettnerulaceae</taxon>
        <taxon>Oculimacula</taxon>
    </lineage>
</organism>
<evidence type="ECO:0000256" key="13">
    <source>
        <dbReference type="SAM" id="Phobius"/>
    </source>
</evidence>
<protein>
    <recommendedName>
        <fullName evidence="3">ferric-chelate reductase (NADPH)</fullName>
        <ecNumber evidence="3">1.16.1.9</ecNumber>
    </recommendedName>
</protein>
<evidence type="ECO:0000313" key="15">
    <source>
        <dbReference type="EMBL" id="KAL2066525.1"/>
    </source>
</evidence>
<evidence type="ECO:0000256" key="5">
    <source>
        <dbReference type="ARBA" id="ARBA00022475"/>
    </source>
</evidence>
<keyword evidence="9" id="KW-0560">Oxidoreductase</keyword>
<feature type="transmembrane region" description="Helical" evidence="13">
    <location>
        <begin position="297"/>
        <end position="316"/>
    </location>
</feature>
<dbReference type="PROSITE" id="PS51384">
    <property type="entry name" value="FAD_FR"/>
    <property type="match status" value="1"/>
</dbReference>
<keyword evidence="11 13" id="KW-0472">Membrane</keyword>
<gene>
    <name evidence="15" type="ORF">VTL71DRAFT_2596</name>
</gene>
<dbReference type="Pfam" id="PF08022">
    <property type="entry name" value="FAD_binding_8"/>
    <property type="match status" value="1"/>
</dbReference>
<evidence type="ECO:0000256" key="9">
    <source>
        <dbReference type="ARBA" id="ARBA00023002"/>
    </source>
</evidence>
<feature type="transmembrane region" description="Helical" evidence="13">
    <location>
        <begin position="197"/>
        <end position="218"/>
    </location>
</feature>
<dbReference type="SFLD" id="SFLDS00052">
    <property type="entry name" value="Ferric_Reductase_Domain"/>
    <property type="match status" value="1"/>
</dbReference>
<accession>A0ABR4C9A8</accession>
<dbReference type="InterPro" id="IPR039261">
    <property type="entry name" value="FNR_nucleotide-bd"/>
</dbReference>
<feature type="transmembrane region" description="Helical" evidence="13">
    <location>
        <begin position="238"/>
        <end position="260"/>
    </location>
</feature>
<evidence type="ECO:0000256" key="11">
    <source>
        <dbReference type="ARBA" id="ARBA00023136"/>
    </source>
</evidence>
<sequence length="613" mass="69124">MAVSAQWPPLVPSMTDLPITNPRCFNDSCEAFYLGLKSSQVDASRVGFGQHAHWMIFYFVAVIGVFTLVHVYHLYNDRYRTISIRRIQPSVTERSLAFARYVSYSHFKTSILKWIGLPLNGLLLLFLSSVIFVVALSFGVRPYYPAHHGYSSPPLAVRTGFMSLACFPFLIALAGKANIITVLTGVSHEKLNSIHRFLGWISFALAWCHTIPFIWISHTDGGLKNVKVQFLEGSGGTTQWGGVLPLLVLLLLCILSLPLIRHRFSKSFYHLHIILANTYLALLFWHTDNLLDSWTYLWVAVGFWLGSWITRAIWFIQPTKMNTRWLATSLATFTQLPGEMTRVEVLAPGEFAFSPAQHCFLRFPGISLLDNHPFTIASAPMQATREFRGRNYQQTLVFLIRSHSGITRKLAEYCASQSDRELSAWIEGPYGGVRRPIERLYDTLILVAGGAGISACLPWLDYVTSKVENIQCQRIVLIWVMKEEGHAIWAQPILQRVASRTRSPVAVHTQFFVASAAAVITSLEVAEEKTEEENLSSRRYENQPPAVSMEFMRGRPSMKTMIDEHISIGKNFVFGCGPESLRHDLANACSQAQKQVMKGEVQEVALHLEVLGW</sequence>
<dbReference type="InterPro" id="IPR013121">
    <property type="entry name" value="Fe_red_NAD-bd_6"/>
</dbReference>
<dbReference type="Proteomes" id="UP001595075">
    <property type="component" value="Unassembled WGS sequence"/>
</dbReference>
<evidence type="ECO:0000256" key="3">
    <source>
        <dbReference type="ARBA" id="ARBA00012668"/>
    </source>
</evidence>
<comment type="catalytic activity">
    <reaction evidence="12">
        <text>2 a Fe(II)-siderophore + NADP(+) + H(+) = 2 a Fe(III)-siderophore + NADPH</text>
        <dbReference type="Rhea" id="RHEA:28795"/>
        <dbReference type="Rhea" id="RHEA-COMP:11342"/>
        <dbReference type="Rhea" id="RHEA-COMP:11344"/>
        <dbReference type="ChEBI" id="CHEBI:15378"/>
        <dbReference type="ChEBI" id="CHEBI:29033"/>
        <dbReference type="ChEBI" id="CHEBI:29034"/>
        <dbReference type="ChEBI" id="CHEBI:57783"/>
        <dbReference type="ChEBI" id="CHEBI:58349"/>
        <dbReference type="EC" id="1.16.1.9"/>
    </reaction>
</comment>
<keyword evidence="8 13" id="KW-1133">Transmembrane helix</keyword>
<dbReference type="InterPro" id="IPR017938">
    <property type="entry name" value="Riboflavin_synthase-like_b-brl"/>
</dbReference>
<comment type="subcellular location">
    <subcellularLocation>
        <location evidence="1">Cell membrane</location>
        <topology evidence="1">Multi-pass membrane protein</topology>
    </subcellularLocation>
</comment>
<dbReference type="Gene3D" id="3.40.50.80">
    <property type="entry name" value="Nucleotide-binding domain of ferredoxin-NADP reductase (FNR) module"/>
    <property type="match status" value="1"/>
</dbReference>
<keyword evidence="4" id="KW-0813">Transport</keyword>
<evidence type="ECO:0000259" key="14">
    <source>
        <dbReference type="PROSITE" id="PS51384"/>
    </source>
</evidence>
<dbReference type="InterPro" id="IPR013112">
    <property type="entry name" value="FAD-bd_8"/>
</dbReference>
<evidence type="ECO:0000256" key="2">
    <source>
        <dbReference type="ARBA" id="ARBA00006278"/>
    </source>
</evidence>